<dbReference type="Proteomes" id="UP000675920">
    <property type="component" value="Unplaced"/>
</dbReference>
<dbReference type="InterPro" id="IPR003660">
    <property type="entry name" value="HAMP_dom"/>
</dbReference>
<evidence type="ECO:0000256" key="15">
    <source>
        <dbReference type="SAM" id="Phobius"/>
    </source>
</evidence>
<evidence type="ECO:0000259" key="17">
    <source>
        <dbReference type="PROSITE" id="PS50885"/>
    </source>
</evidence>
<dbReference type="CDD" id="cd00082">
    <property type="entry name" value="HisKA"/>
    <property type="match status" value="1"/>
</dbReference>
<keyword evidence="5" id="KW-0597">Phosphoprotein</keyword>
<dbReference type="RefSeq" id="WP_084545389.1">
    <property type="nucleotide sequence ID" value="NZ_KI519500.1"/>
</dbReference>
<dbReference type="Pfam" id="PF00512">
    <property type="entry name" value="HisKA"/>
    <property type="match status" value="1"/>
</dbReference>
<evidence type="ECO:0000256" key="12">
    <source>
        <dbReference type="ARBA" id="ARBA00023012"/>
    </source>
</evidence>
<dbReference type="InterPro" id="IPR036097">
    <property type="entry name" value="HisK_dim/P_sf"/>
</dbReference>
<dbReference type="InterPro" id="IPR004358">
    <property type="entry name" value="Sig_transdc_His_kin-like_C"/>
</dbReference>
<keyword evidence="8" id="KW-0547">Nucleotide-binding</keyword>
<dbReference type="SMART" id="SM00388">
    <property type="entry name" value="HisKA"/>
    <property type="match status" value="1"/>
</dbReference>
<protein>
    <recommendedName>
        <fullName evidence="3">histidine kinase</fullName>
        <ecNumber evidence="3">2.7.13.3</ecNumber>
    </recommendedName>
</protein>
<name>A0A8B6XBW2_9BURK</name>
<dbReference type="GO" id="GO:0000155">
    <property type="term" value="F:phosphorelay sensor kinase activity"/>
    <property type="evidence" value="ECO:0007669"/>
    <property type="project" value="InterPro"/>
</dbReference>
<organism evidence="18 19">
    <name type="scientific">Derxia gummosa DSM 723</name>
    <dbReference type="NCBI Taxonomy" id="1121388"/>
    <lineage>
        <taxon>Bacteria</taxon>
        <taxon>Pseudomonadati</taxon>
        <taxon>Pseudomonadota</taxon>
        <taxon>Betaproteobacteria</taxon>
        <taxon>Burkholderiales</taxon>
        <taxon>Alcaligenaceae</taxon>
        <taxon>Derxia</taxon>
    </lineage>
</organism>
<feature type="domain" description="HAMP" evidence="17">
    <location>
        <begin position="382"/>
        <end position="435"/>
    </location>
</feature>
<dbReference type="Pfam" id="PF00672">
    <property type="entry name" value="HAMP"/>
    <property type="match status" value="1"/>
</dbReference>
<reference evidence="19" key="8">
    <citation type="submission" date="2025-08" db="UniProtKB">
        <authorList>
            <consortium name="RefSeq"/>
        </authorList>
    </citation>
    <scope>IDENTIFICATION</scope>
</reference>
<dbReference type="InterPro" id="IPR033463">
    <property type="entry name" value="sCache_3"/>
</dbReference>
<dbReference type="OrthoDB" id="224978at2"/>
<evidence type="ECO:0000256" key="14">
    <source>
        <dbReference type="SAM" id="Coils"/>
    </source>
</evidence>
<dbReference type="PANTHER" id="PTHR43065:SF10">
    <property type="entry name" value="PEROXIDE STRESS-ACTIVATED HISTIDINE KINASE MAK3"/>
    <property type="match status" value="1"/>
</dbReference>
<dbReference type="SMART" id="SM00387">
    <property type="entry name" value="HATPase_c"/>
    <property type="match status" value="1"/>
</dbReference>
<keyword evidence="7 15" id="KW-0812">Transmembrane</keyword>
<feature type="domain" description="Histidine kinase" evidence="16">
    <location>
        <begin position="484"/>
        <end position="697"/>
    </location>
</feature>
<keyword evidence="14" id="KW-0175">Coiled coil</keyword>
<reference evidence="19" key="5">
    <citation type="journal article" date="2013" name="Biochem. Soc. Trans.">
        <title>Histidine kinases from bacteria to humans.</title>
        <authorList>
            <person name="Attwood P.V."/>
        </authorList>
    </citation>
    <scope>NUCLEOTIDE SEQUENCE</scope>
</reference>
<keyword evidence="9 19" id="KW-0418">Kinase</keyword>
<dbReference type="SMART" id="SM00304">
    <property type="entry name" value="HAMP"/>
    <property type="match status" value="1"/>
</dbReference>
<evidence type="ECO:0000256" key="9">
    <source>
        <dbReference type="ARBA" id="ARBA00022777"/>
    </source>
</evidence>
<dbReference type="PROSITE" id="PS50885">
    <property type="entry name" value="HAMP"/>
    <property type="match status" value="1"/>
</dbReference>
<evidence type="ECO:0000256" key="13">
    <source>
        <dbReference type="ARBA" id="ARBA00023136"/>
    </source>
</evidence>
<feature type="transmembrane region" description="Helical" evidence="15">
    <location>
        <begin position="47"/>
        <end position="69"/>
    </location>
</feature>
<evidence type="ECO:0000256" key="2">
    <source>
        <dbReference type="ARBA" id="ARBA00004651"/>
    </source>
</evidence>
<dbReference type="InterPro" id="IPR003661">
    <property type="entry name" value="HisK_dim/P_dom"/>
</dbReference>
<reference evidence="19" key="7">
    <citation type="journal article" date="2016" name="PLoS Comput. Biol.">
        <title>Cache Domains That are Homologous to, but Different from PAS Domains Comprise the Largest Superfamily of Extracellular Sensors in Prokaryotes.</title>
        <authorList>
            <person name="Upadhyay A.A."/>
            <person name="Fleetwood A.D."/>
            <person name="Adebali O."/>
            <person name="Finn R.D."/>
            <person name="Zhulin I.B."/>
        </authorList>
    </citation>
    <scope>NUCLEOTIDE SEQUENCE</scope>
</reference>
<dbReference type="InterPro" id="IPR005467">
    <property type="entry name" value="His_kinase_dom"/>
</dbReference>
<evidence type="ECO:0000256" key="8">
    <source>
        <dbReference type="ARBA" id="ARBA00022741"/>
    </source>
</evidence>
<dbReference type="Gene3D" id="1.10.287.130">
    <property type="match status" value="1"/>
</dbReference>
<dbReference type="GO" id="GO:0005524">
    <property type="term" value="F:ATP binding"/>
    <property type="evidence" value="ECO:0007669"/>
    <property type="project" value="UniProtKB-KW"/>
</dbReference>
<evidence type="ECO:0000313" key="19">
    <source>
        <dbReference type="RefSeq" id="WP_084545389.1"/>
    </source>
</evidence>
<reference evidence="19" key="2">
    <citation type="journal article" date="1999" name="Curr. Biol.">
        <title>Signal transduction: Gyrating protein kinases.</title>
        <authorList>
            <person name="Stock J."/>
        </authorList>
    </citation>
    <scope>NUCLEOTIDE SEQUENCE</scope>
</reference>
<dbReference type="Pfam" id="PF02518">
    <property type="entry name" value="HATPase_c"/>
    <property type="match status" value="1"/>
</dbReference>
<keyword evidence="13 15" id="KW-0472">Membrane</keyword>
<keyword evidence="12" id="KW-0902">Two-component regulatory system</keyword>
<evidence type="ECO:0000259" key="16">
    <source>
        <dbReference type="PROSITE" id="PS50109"/>
    </source>
</evidence>
<evidence type="ECO:0000256" key="1">
    <source>
        <dbReference type="ARBA" id="ARBA00000085"/>
    </source>
</evidence>
<reference evidence="19" key="1">
    <citation type="journal article" date="1994" name="Trends Genet.">
        <title>Protein histidine kinases and signal transduction in prokaryotes and eukaryotes.</title>
        <authorList>
            <person name="Alex L.A."/>
            <person name="Simon M.I."/>
        </authorList>
    </citation>
    <scope>NUCLEOTIDE SEQUENCE</scope>
</reference>
<reference evidence="19" key="4">
    <citation type="journal article" date="2000" name="Trends Biochem. Sci.">
        <title>GHKL, an emergent ATPase/kinase superfamily.</title>
        <authorList>
            <person name="Dutta R."/>
            <person name="Inouye M."/>
        </authorList>
    </citation>
    <scope>NUCLEOTIDE SEQUENCE</scope>
</reference>
<keyword evidence="11 15" id="KW-1133">Transmembrane helix</keyword>
<evidence type="ECO:0000313" key="18">
    <source>
        <dbReference type="Proteomes" id="UP000675920"/>
    </source>
</evidence>
<evidence type="ECO:0000256" key="4">
    <source>
        <dbReference type="ARBA" id="ARBA00022475"/>
    </source>
</evidence>
<comment type="catalytic activity">
    <reaction evidence="1">
        <text>ATP + protein L-histidine = ADP + protein N-phospho-L-histidine.</text>
        <dbReference type="EC" id="2.7.13.3"/>
    </reaction>
</comment>
<evidence type="ECO:0000256" key="3">
    <source>
        <dbReference type="ARBA" id="ARBA00012438"/>
    </source>
</evidence>
<dbReference type="SUPFAM" id="SSF158472">
    <property type="entry name" value="HAMP domain-like"/>
    <property type="match status" value="1"/>
</dbReference>
<sequence length="702" mass="75235">MGAVNPRRRGGIVGRAIALTDAGIDLARRLLPAPLDRRIAQSLRARFVALALLPLFAGFPILVALLLGWGGEAYTRLTNQKVRSDLAVADGFFTRVRDEARRDVEALAGSQALADVRHDPQALAILLRERAAAAGLDYLVLVDRNRHVRAGSEPALGPEPPPRYDDGPVLRRALDGQAAVAVEVLSAESLAQIAPEFALRSRTLLRPSPDAGTVMRVADDEGLLLHAAAPLPGRQAVLVGGLLLNRNYALVDRIEHMVYPAGSLPDGSRGSATLFHGDVRIATTLTTSEGERATGTRVSAAVRERVLDRGEVWLGRAFVVDAWAVSGYEPLLDGDGRRVGMLYVGFLEAPFVRMKWIALAVLVALFFATMAAAALVSWRFTRGVVEPIERMRATMDRVALGALDARVGSLGQSDELAGLARHFDTLLDRLEAQNAALREWADALDAKVAERTRDLAAANARLLETQRQLAQADKLATIGQLAAGVAHEVNNPMAVIQGNLDLMVELLGEAAQPVDTEVKLIREQVRRIRQIVARLLQYAKPGQYAGALAPVDLAREVQEALMLASHQIGGSRVTVEQALGATARPLADRRELLQVLVNLVINALQAMPDGGRLMIASRDEASMGAAGVRVAVTDSGAGIALDDRDRLFTPFFTRKSGGNGLGLWMCRNLVERMGGTMGADSAPGGGAELWLWLPAERGAGAK</sequence>
<evidence type="ECO:0000256" key="6">
    <source>
        <dbReference type="ARBA" id="ARBA00022679"/>
    </source>
</evidence>
<dbReference type="InterPro" id="IPR036890">
    <property type="entry name" value="HATPase_C_sf"/>
</dbReference>
<reference evidence="19" key="3">
    <citation type="journal article" date="2000" name="Annu. Rev. Biochem.">
        <title>Two-component signal transduction.</title>
        <authorList>
            <person name="Stock A.M."/>
            <person name="Robinson V.L."/>
            <person name="Goudreau P.N."/>
        </authorList>
    </citation>
    <scope>NUCLEOTIDE SEQUENCE</scope>
</reference>
<accession>A0A8B6XBW2</accession>
<reference evidence="19" key="6">
    <citation type="journal article" date="2015" name="Nucleic Acids Res.">
        <title>P2CS: updates of the prokaryotic two-component systems database.</title>
        <authorList>
            <person name="Ortet P."/>
            <person name="Whitworth D.E."/>
            <person name="Santaella C."/>
            <person name="Achouak W."/>
            <person name="Barakat M."/>
        </authorList>
    </citation>
    <scope>NUCLEOTIDE SEQUENCE</scope>
</reference>
<dbReference type="InterPro" id="IPR029151">
    <property type="entry name" value="Sensor-like_sf"/>
</dbReference>
<comment type="subcellular location">
    <subcellularLocation>
        <location evidence="2">Cell membrane</location>
        <topology evidence="2">Multi-pass membrane protein</topology>
    </subcellularLocation>
</comment>
<feature type="transmembrane region" description="Helical" evidence="15">
    <location>
        <begin position="356"/>
        <end position="381"/>
    </location>
</feature>
<dbReference type="EC" id="2.7.13.3" evidence="3"/>
<keyword evidence="18" id="KW-1185">Reference proteome</keyword>
<dbReference type="Pfam" id="PF17202">
    <property type="entry name" value="sCache_3_3"/>
    <property type="match status" value="1"/>
</dbReference>
<dbReference type="PANTHER" id="PTHR43065">
    <property type="entry name" value="SENSOR HISTIDINE KINASE"/>
    <property type="match status" value="1"/>
</dbReference>
<dbReference type="PRINTS" id="PR00344">
    <property type="entry name" value="BCTRLSENSOR"/>
</dbReference>
<dbReference type="CDD" id="cd06225">
    <property type="entry name" value="HAMP"/>
    <property type="match status" value="1"/>
</dbReference>
<evidence type="ECO:0000256" key="10">
    <source>
        <dbReference type="ARBA" id="ARBA00022840"/>
    </source>
</evidence>
<feature type="coiled-coil region" evidence="14">
    <location>
        <begin position="427"/>
        <end position="475"/>
    </location>
</feature>
<dbReference type="InterPro" id="IPR003594">
    <property type="entry name" value="HATPase_dom"/>
</dbReference>
<keyword evidence="10" id="KW-0067">ATP-binding</keyword>
<dbReference type="PROSITE" id="PS50109">
    <property type="entry name" value="HIS_KIN"/>
    <property type="match status" value="1"/>
</dbReference>
<keyword evidence="6" id="KW-0808">Transferase</keyword>
<evidence type="ECO:0000256" key="11">
    <source>
        <dbReference type="ARBA" id="ARBA00022989"/>
    </source>
</evidence>
<keyword evidence="4" id="KW-1003">Cell membrane</keyword>
<dbReference type="Gene3D" id="6.10.340.10">
    <property type="match status" value="1"/>
</dbReference>
<dbReference type="SUPFAM" id="SSF47384">
    <property type="entry name" value="Homodimeric domain of signal transducing histidine kinase"/>
    <property type="match status" value="1"/>
</dbReference>
<dbReference type="Gene3D" id="3.30.565.10">
    <property type="entry name" value="Histidine kinase-like ATPase, C-terminal domain"/>
    <property type="match status" value="1"/>
</dbReference>
<evidence type="ECO:0000256" key="5">
    <source>
        <dbReference type="ARBA" id="ARBA00022553"/>
    </source>
</evidence>
<dbReference type="GO" id="GO:0005886">
    <property type="term" value="C:plasma membrane"/>
    <property type="evidence" value="ECO:0007669"/>
    <property type="project" value="UniProtKB-SubCell"/>
</dbReference>
<proteinExistence type="predicted"/>
<dbReference type="AlphaFoldDB" id="A0A8B6XBW2"/>
<evidence type="ECO:0000256" key="7">
    <source>
        <dbReference type="ARBA" id="ARBA00022692"/>
    </source>
</evidence>
<dbReference type="SUPFAM" id="SSF55874">
    <property type="entry name" value="ATPase domain of HSP90 chaperone/DNA topoisomerase II/histidine kinase"/>
    <property type="match status" value="1"/>
</dbReference>
<dbReference type="SUPFAM" id="SSF103190">
    <property type="entry name" value="Sensory domain-like"/>
    <property type="match status" value="1"/>
</dbReference>